<protein>
    <submittedName>
        <fullName evidence="2 4">Uncharacterized protein</fullName>
    </submittedName>
</protein>
<keyword evidence="3" id="KW-1185">Reference proteome</keyword>
<dbReference type="WBParaSite" id="ASIM_0001346301-mRNA-1">
    <property type="protein sequence ID" value="ASIM_0001346301-mRNA-1"/>
    <property type="gene ID" value="ASIM_0001346301"/>
</dbReference>
<evidence type="ECO:0000313" key="4">
    <source>
        <dbReference type="WBParaSite" id="ASIM_0001346301-mRNA-1"/>
    </source>
</evidence>
<gene>
    <name evidence="2" type="ORF">ASIM_LOCUS12891</name>
</gene>
<dbReference type="AlphaFoldDB" id="A0A0M3JYE6"/>
<accession>A0A0M3JYE6</accession>
<evidence type="ECO:0000256" key="1">
    <source>
        <dbReference type="SAM" id="MobiDB-lite"/>
    </source>
</evidence>
<proteinExistence type="predicted"/>
<reference evidence="2 3" key="2">
    <citation type="submission" date="2018-11" db="EMBL/GenBank/DDBJ databases">
        <authorList>
            <consortium name="Pathogen Informatics"/>
        </authorList>
    </citation>
    <scope>NUCLEOTIDE SEQUENCE [LARGE SCALE GENOMIC DNA]</scope>
</reference>
<name>A0A0M3JYE6_ANISI</name>
<reference evidence="4" key="1">
    <citation type="submission" date="2017-02" db="UniProtKB">
        <authorList>
            <consortium name="WormBaseParasite"/>
        </authorList>
    </citation>
    <scope>IDENTIFICATION</scope>
</reference>
<feature type="compositionally biased region" description="Low complexity" evidence="1">
    <location>
        <begin position="79"/>
        <end position="90"/>
    </location>
</feature>
<dbReference type="EMBL" id="UYRR01031271">
    <property type="protein sequence ID" value="VDK48386.1"/>
    <property type="molecule type" value="Genomic_DNA"/>
</dbReference>
<organism evidence="4">
    <name type="scientific">Anisakis simplex</name>
    <name type="common">Herring worm</name>
    <dbReference type="NCBI Taxonomy" id="6269"/>
    <lineage>
        <taxon>Eukaryota</taxon>
        <taxon>Metazoa</taxon>
        <taxon>Ecdysozoa</taxon>
        <taxon>Nematoda</taxon>
        <taxon>Chromadorea</taxon>
        <taxon>Rhabditida</taxon>
        <taxon>Spirurina</taxon>
        <taxon>Ascaridomorpha</taxon>
        <taxon>Ascaridoidea</taxon>
        <taxon>Anisakidae</taxon>
        <taxon>Anisakis</taxon>
        <taxon>Anisakis simplex complex</taxon>
    </lineage>
</organism>
<sequence length="133" mass="14394">MNIARRIGAFENGEFFRLKRSPAMMLANGTRKHQQQTLESMSAATATAIDSATTTSSATAPVTAPTSVSAPCTSASGHLSSLLTSSTTSSSSAKEASRLEYRSYVQWFACAVFFLNRTRSHGFIVALFEWMLQ</sequence>
<dbReference type="Proteomes" id="UP000267096">
    <property type="component" value="Unassembled WGS sequence"/>
</dbReference>
<evidence type="ECO:0000313" key="3">
    <source>
        <dbReference type="Proteomes" id="UP000267096"/>
    </source>
</evidence>
<feature type="region of interest" description="Disordered" evidence="1">
    <location>
        <begin position="52"/>
        <end position="90"/>
    </location>
</feature>
<evidence type="ECO:0000313" key="2">
    <source>
        <dbReference type="EMBL" id="VDK48386.1"/>
    </source>
</evidence>
<feature type="compositionally biased region" description="Low complexity" evidence="1">
    <location>
        <begin position="52"/>
        <end position="71"/>
    </location>
</feature>